<dbReference type="InterPro" id="IPR009824">
    <property type="entry name" value="DUF1392"/>
</dbReference>
<dbReference type="Pfam" id="PF07154">
    <property type="entry name" value="DUF1392"/>
    <property type="match status" value="1"/>
</dbReference>
<dbReference type="EMBL" id="JACJSG010000069">
    <property type="protein sequence ID" value="MBD2505096.1"/>
    <property type="molecule type" value="Genomic_DNA"/>
</dbReference>
<sequence length="165" mass="18668">MANLINILETCWYKSPPWDNQIPALAVSLLEKVYIPNPVQIVGYCAGVEWSEEGWIYSVASERGLITVSADDITPTGQILPLKVEKPQFRLGQLVNFRFANDGPPIRTILGLTLVNESWLYQVEWRSPSLRLSLDEGVCLFPKSTQPSKFIDRLSWVTPYDLSEV</sequence>
<organism evidence="1 2">
    <name type="scientific">Anabaena azotica FACHB-119</name>
    <dbReference type="NCBI Taxonomy" id="947527"/>
    <lineage>
        <taxon>Bacteria</taxon>
        <taxon>Bacillati</taxon>
        <taxon>Cyanobacteriota</taxon>
        <taxon>Cyanophyceae</taxon>
        <taxon>Nostocales</taxon>
        <taxon>Nostocaceae</taxon>
        <taxon>Anabaena</taxon>
        <taxon>Anabaena azotica</taxon>
    </lineage>
</organism>
<comment type="caution">
    <text evidence="1">The sequence shown here is derived from an EMBL/GenBank/DDBJ whole genome shotgun (WGS) entry which is preliminary data.</text>
</comment>
<gene>
    <name evidence="1" type="ORF">H6G83_31600</name>
</gene>
<name>A0ABR8DDQ1_9NOST</name>
<evidence type="ECO:0000313" key="1">
    <source>
        <dbReference type="EMBL" id="MBD2505096.1"/>
    </source>
</evidence>
<proteinExistence type="predicted"/>
<keyword evidence="2" id="KW-1185">Reference proteome</keyword>
<evidence type="ECO:0000313" key="2">
    <source>
        <dbReference type="Proteomes" id="UP000661112"/>
    </source>
</evidence>
<protein>
    <submittedName>
        <fullName evidence="1">DUF1392 family protein</fullName>
    </submittedName>
</protein>
<reference evidence="1 2" key="1">
    <citation type="journal article" date="2020" name="ISME J.">
        <title>Comparative genomics reveals insights into cyanobacterial evolution and habitat adaptation.</title>
        <authorList>
            <person name="Chen M.Y."/>
            <person name="Teng W.K."/>
            <person name="Zhao L."/>
            <person name="Hu C.X."/>
            <person name="Zhou Y.K."/>
            <person name="Han B.P."/>
            <person name="Song L.R."/>
            <person name="Shu W.S."/>
        </authorList>
    </citation>
    <scope>NUCLEOTIDE SEQUENCE [LARGE SCALE GENOMIC DNA]</scope>
    <source>
        <strain evidence="1 2">FACHB-119</strain>
    </source>
</reference>
<dbReference type="RefSeq" id="WP_190479566.1">
    <property type="nucleotide sequence ID" value="NZ_JACJSG010000069.1"/>
</dbReference>
<accession>A0ABR8DDQ1</accession>
<dbReference type="Proteomes" id="UP000661112">
    <property type="component" value="Unassembled WGS sequence"/>
</dbReference>